<accession>A0ABW2SSH8</accession>
<dbReference type="EMBL" id="JBHTEF010000017">
    <property type="protein sequence ID" value="MFC7582338.1"/>
    <property type="molecule type" value="Genomic_DNA"/>
</dbReference>
<dbReference type="Proteomes" id="UP001596527">
    <property type="component" value="Unassembled WGS sequence"/>
</dbReference>
<sequence>NPVGVRLLGVANGYRPVDRGQGFLLPPDMSDWLPPGHFAWFLVELVKELDTSVLHAAGHGPVRAGLGSIRT</sequence>
<evidence type="ECO:0000313" key="2">
    <source>
        <dbReference type="Proteomes" id="UP001596527"/>
    </source>
</evidence>
<comment type="caution">
    <text evidence="1">The sequence shown here is derived from an EMBL/GenBank/DDBJ whole genome shotgun (WGS) entry which is preliminary data.</text>
</comment>
<keyword evidence="2" id="KW-1185">Reference proteome</keyword>
<feature type="non-terminal residue" evidence="1">
    <location>
        <position position="1"/>
    </location>
</feature>
<evidence type="ECO:0000313" key="1">
    <source>
        <dbReference type="EMBL" id="MFC7582338.1"/>
    </source>
</evidence>
<gene>
    <name evidence="1" type="ORF">ACFQWG_14265</name>
</gene>
<organism evidence="1 2">
    <name type="scientific">Schaalia naturae</name>
    <dbReference type="NCBI Taxonomy" id="635203"/>
    <lineage>
        <taxon>Bacteria</taxon>
        <taxon>Bacillati</taxon>
        <taxon>Actinomycetota</taxon>
        <taxon>Actinomycetes</taxon>
        <taxon>Actinomycetales</taxon>
        <taxon>Actinomycetaceae</taxon>
        <taxon>Schaalia</taxon>
    </lineage>
</organism>
<protein>
    <submittedName>
        <fullName evidence="1">Uncharacterized protein</fullName>
    </submittedName>
</protein>
<reference evidence="2" key="1">
    <citation type="journal article" date="2019" name="Int. J. Syst. Evol. Microbiol.">
        <title>The Global Catalogue of Microorganisms (GCM) 10K type strain sequencing project: providing services to taxonomists for standard genome sequencing and annotation.</title>
        <authorList>
            <consortium name="The Broad Institute Genomics Platform"/>
            <consortium name="The Broad Institute Genome Sequencing Center for Infectious Disease"/>
            <person name="Wu L."/>
            <person name="Ma J."/>
        </authorList>
    </citation>
    <scope>NUCLEOTIDE SEQUENCE [LARGE SCALE GENOMIC DNA]</scope>
    <source>
        <strain evidence="2">CCUG 56698</strain>
    </source>
</reference>
<proteinExistence type="predicted"/>
<name>A0ABW2SSH8_9ACTO</name>